<gene>
    <name evidence="2" type="ORF">PTTW11_00007</name>
</gene>
<keyword evidence="2" id="KW-0547">Nucleotide-binding</keyword>
<keyword evidence="2" id="KW-0378">Hydrolase</keyword>
<name>A0A6S6VAP6_9PLEO</name>
<evidence type="ECO:0000313" key="2">
    <source>
        <dbReference type="EMBL" id="CAE6994928.1"/>
    </source>
</evidence>
<dbReference type="AlphaFoldDB" id="A0A6S6VAP6"/>
<organism evidence="2 3">
    <name type="scientific">Pyrenophora teres f. teres</name>
    <dbReference type="NCBI Taxonomy" id="97479"/>
    <lineage>
        <taxon>Eukaryota</taxon>
        <taxon>Fungi</taxon>
        <taxon>Dikarya</taxon>
        <taxon>Ascomycota</taxon>
        <taxon>Pezizomycotina</taxon>
        <taxon>Dothideomycetes</taxon>
        <taxon>Pleosporomycetidae</taxon>
        <taxon>Pleosporales</taxon>
        <taxon>Pleosporineae</taxon>
        <taxon>Pleosporaceae</taxon>
        <taxon>Pyrenophora</taxon>
    </lineage>
</organism>
<protein>
    <submittedName>
        <fullName evidence="2">ATP-dependent DNA helicase PIF1</fullName>
    </submittedName>
</protein>
<dbReference type="Pfam" id="PF14214">
    <property type="entry name" value="Helitron_like_N"/>
    <property type="match status" value="1"/>
</dbReference>
<dbReference type="Proteomes" id="UP000472372">
    <property type="component" value="Chromosome 1"/>
</dbReference>
<sequence>MRHQINDKVGFFVKKLDPQKKDLSLDDLRNAFADDFDESRQVLNRITRYAASLRGTRPYWAGRMKMVEAMVRMLGRPSLFLTFSAADLHWDSLMQHMPRYEEWKAASSDVRVRIARENLRDNPHIVAFHFHRRLQVFSEEVLRDKFNMVDFWNRFEWQARGSTHNHGLWWSDGAPDAAGLDLSEEAREAFAKFWGIHVTAINPEPDSGARPATENSTIQAPGVELENNMSTLSSTINRVQGHKCTKAYCLRKNKATGADECRFLLPDELCNKAKVDQHPTRSYKQFFPARNDSYLNNMAAMIEYIVKYAVKWEKASTSYREMAQLIIPFVNESRPYQSIVTKLMNKLISERDYSC</sequence>
<evidence type="ECO:0000259" key="1">
    <source>
        <dbReference type="Pfam" id="PF14214"/>
    </source>
</evidence>
<reference evidence="2" key="1">
    <citation type="submission" date="2021-02" db="EMBL/GenBank/DDBJ databases">
        <authorList>
            <person name="Syme A R."/>
            <person name="Syme A R."/>
            <person name="Moolhuijzen P."/>
        </authorList>
    </citation>
    <scope>NUCLEOTIDE SEQUENCE</scope>
    <source>
        <strain evidence="2">W1-1</strain>
    </source>
</reference>
<keyword evidence="2" id="KW-0067">ATP-binding</keyword>
<dbReference type="InterPro" id="IPR025476">
    <property type="entry name" value="Helitron_helicase-like"/>
</dbReference>
<evidence type="ECO:0000313" key="3">
    <source>
        <dbReference type="Proteomes" id="UP000472372"/>
    </source>
</evidence>
<dbReference type="GO" id="GO:0004386">
    <property type="term" value="F:helicase activity"/>
    <property type="evidence" value="ECO:0007669"/>
    <property type="project" value="UniProtKB-KW"/>
</dbReference>
<feature type="domain" description="Helitron helicase-like" evidence="1">
    <location>
        <begin position="5"/>
        <end position="168"/>
    </location>
</feature>
<accession>A0A6S6VAP6</accession>
<dbReference type="EMBL" id="HG992977">
    <property type="protein sequence ID" value="CAE6994928.1"/>
    <property type="molecule type" value="Genomic_DNA"/>
</dbReference>
<proteinExistence type="predicted"/>
<keyword evidence="2" id="KW-0347">Helicase</keyword>